<evidence type="ECO:0000313" key="2">
    <source>
        <dbReference type="Proteomes" id="UP000299102"/>
    </source>
</evidence>
<gene>
    <name evidence="1" type="ORF">EVAR_23099_1</name>
</gene>
<comment type="caution">
    <text evidence="1">The sequence shown here is derived from an EMBL/GenBank/DDBJ whole genome shotgun (WGS) entry which is preliminary data.</text>
</comment>
<dbReference type="AlphaFoldDB" id="A0A4C1VM81"/>
<sequence>MIYYDLFKGDPFLFSRNGSTLIGDRERDGATFPIRPERDARRRFTFPPERRKVIQTTSWSLKTVSFRRTCSHFCAKLLARRRHCGATRKRPKFACRHLRLAADGRAMYKLKSARYRCDYIYQPRV</sequence>
<reference evidence="1 2" key="1">
    <citation type="journal article" date="2019" name="Commun. Biol.">
        <title>The bagworm genome reveals a unique fibroin gene that provides high tensile strength.</title>
        <authorList>
            <person name="Kono N."/>
            <person name="Nakamura H."/>
            <person name="Ohtoshi R."/>
            <person name="Tomita M."/>
            <person name="Numata K."/>
            <person name="Arakawa K."/>
        </authorList>
    </citation>
    <scope>NUCLEOTIDE SEQUENCE [LARGE SCALE GENOMIC DNA]</scope>
</reference>
<proteinExistence type="predicted"/>
<name>A0A4C1VM81_EUMVA</name>
<evidence type="ECO:0000313" key="1">
    <source>
        <dbReference type="EMBL" id="GBP39773.1"/>
    </source>
</evidence>
<protein>
    <submittedName>
        <fullName evidence="1">Uncharacterized protein</fullName>
    </submittedName>
</protein>
<dbReference type="Proteomes" id="UP000299102">
    <property type="component" value="Unassembled WGS sequence"/>
</dbReference>
<keyword evidence="2" id="KW-1185">Reference proteome</keyword>
<accession>A0A4C1VM81</accession>
<organism evidence="1 2">
    <name type="scientific">Eumeta variegata</name>
    <name type="common">Bagworm moth</name>
    <name type="synonym">Eumeta japonica</name>
    <dbReference type="NCBI Taxonomy" id="151549"/>
    <lineage>
        <taxon>Eukaryota</taxon>
        <taxon>Metazoa</taxon>
        <taxon>Ecdysozoa</taxon>
        <taxon>Arthropoda</taxon>
        <taxon>Hexapoda</taxon>
        <taxon>Insecta</taxon>
        <taxon>Pterygota</taxon>
        <taxon>Neoptera</taxon>
        <taxon>Endopterygota</taxon>
        <taxon>Lepidoptera</taxon>
        <taxon>Glossata</taxon>
        <taxon>Ditrysia</taxon>
        <taxon>Tineoidea</taxon>
        <taxon>Psychidae</taxon>
        <taxon>Oiketicinae</taxon>
        <taxon>Eumeta</taxon>
    </lineage>
</organism>
<dbReference type="EMBL" id="BGZK01000370">
    <property type="protein sequence ID" value="GBP39773.1"/>
    <property type="molecule type" value="Genomic_DNA"/>
</dbReference>